<evidence type="ECO:0000313" key="2">
    <source>
        <dbReference type="EMBL" id="AMD43421.1"/>
    </source>
</evidence>
<organism evidence="2 3">
    <name type="scientific">Pseudomonas phage ZC03</name>
    <dbReference type="NCBI Taxonomy" id="1622115"/>
    <lineage>
        <taxon>Viruses</taxon>
        <taxon>Duplodnaviria</taxon>
        <taxon>Heunggongvirae</taxon>
        <taxon>Uroviricota</taxon>
        <taxon>Caudoviricetes</taxon>
        <taxon>Schitoviridae</taxon>
        <taxon>Zicotriavirus</taxon>
        <taxon>Zicotriavirus ZC03</taxon>
    </lineage>
</organism>
<name>A0A1L2C941_9CAUD</name>
<sequence>MSEVTYNVFLVSGSTGELQVLLTDESVETVEDAVRIGNISHPSEEDPEGFSDNHVLYQHIRQMLYHVNREGESSFWPDNITDLSRLSIKYYEPESTPDPEPEPEPDPGEGEG</sequence>
<evidence type="ECO:0000256" key="1">
    <source>
        <dbReference type="SAM" id="MobiDB-lite"/>
    </source>
</evidence>
<evidence type="ECO:0000313" key="3">
    <source>
        <dbReference type="Proteomes" id="UP000222072"/>
    </source>
</evidence>
<feature type="compositionally biased region" description="Acidic residues" evidence="1">
    <location>
        <begin position="95"/>
        <end position="112"/>
    </location>
</feature>
<keyword evidence="3" id="KW-1185">Reference proteome</keyword>
<feature type="region of interest" description="Disordered" evidence="1">
    <location>
        <begin position="89"/>
        <end position="112"/>
    </location>
</feature>
<proteinExistence type="predicted"/>
<protein>
    <submittedName>
        <fullName evidence="2">Uncharacterized protein</fullName>
    </submittedName>
</protein>
<accession>A0A1L2C941</accession>
<dbReference type="EMBL" id="KU356690">
    <property type="protein sequence ID" value="AMD43421.1"/>
    <property type="molecule type" value="Genomic_DNA"/>
</dbReference>
<reference evidence="2 3" key="1">
    <citation type="journal article" date="2017" name="BMC Genomics">
        <title>Three novel Pseudomonas phages isolated from composting provide insights into the evolution and diversity of tailed phages.</title>
        <authorList>
            <person name="Amgarten D."/>
            <person name="Martins L.F."/>
            <person name="Lombardi K.C."/>
            <person name="Antunes L.P."/>
            <person name="de Souza A.P.S."/>
            <person name="Nicastro G.G."/>
            <person name="Kitajima E.W."/>
            <person name="Quaggio R.B."/>
            <person name="Upton C."/>
            <person name="Setubal J.C."/>
            <person name="da Silva A.M."/>
        </authorList>
    </citation>
    <scope>NUCLEOTIDE SEQUENCE [LARGE SCALE GENOMIC DNA]</scope>
</reference>
<gene>
    <name evidence="2" type="ORF">ZC03_044</name>
</gene>
<dbReference type="Proteomes" id="UP000222072">
    <property type="component" value="Segment"/>
</dbReference>